<keyword evidence="1" id="KW-0812">Transmembrane</keyword>
<evidence type="ECO:0000259" key="2">
    <source>
        <dbReference type="Pfam" id="PF10633"/>
    </source>
</evidence>
<reference evidence="3 4" key="1">
    <citation type="journal article" date="2018" name="Nat. Biotechnol.">
        <title>A standardized bacterial taxonomy based on genome phylogeny substantially revises the tree of life.</title>
        <authorList>
            <person name="Parks D.H."/>
            <person name="Chuvochina M."/>
            <person name="Waite D.W."/>
            <person name="Rinke C."/>
            <person name="Skarshewski A."/>
            <person name="Chaumeil P.A."/>
            <person name="Hugenholtz P."/>
        </authorList>
    </citation>
    <scope>NUCLEOTIDE SEQUENCE [LARGE SCALE GENOMIC DNA]</scope>
    <source>
        <strain evidence="3">UBA9667</strain>
    </source>
</reference>
<dbReference type="PANTHER" id="PTHR39198:SF1">
    <property type="entry name" value="ALPHA-GALACTOSIDASE NEW3 DOMAIN-CONTAINING PROTEIN"/>
    <property type="match status" value="1"/>
</dbReference>
<comment type="caution">
    <text evidence="3">The sequence shown here is derived from an EMBL/GenBank/DDBJ whole genome shotgun (WGS) entry which is preliminary data.</text>
</comment>
<dbReference type="AlphaFoldDB" id="A0A3D2SCR0"/>
<organism evidence="3 4">
    <name type="scientific">Bacteroides graminisolvens</name>
    <dbReference type="NCBI Taxonomy" id="477666"/>
    <lineage>
        <taxon>Bacteria</taxon>
        <taxon>Pseudomonadati</taxon>
        <taxon>Bacteroidota</taxon>
        <taxon>Bacteroidia</taxon>
        <taxon>Bacteroidales</taxon>
        <taxon>Bacteroidaceae</taxon>
        <taxon>Bacteroides</taxon>
    </lineage>
</organism>
<dbReference type="EMBL" id="DPVG01000039">
    <property type="protein sequence ID" value="HCK23378.1"/>
    <property type="molecule type" value="Genomic_DNA"/>
</dbReference>
<feature type="domain" description="Alpha-galactosidase NEW3" evidence="2">
    <location>
        <begin position="266"/>
        <end position="341"/>
    </location>
</feature>
<dbReference type="InterPro" id="IPR013783">
    <property type="entry name" value="Ig-like_fold"/>
</dbReference>
<feature type="transmembrane region" description="Helical" evidence="1">
    <location>
        <begin position="360"/>
        <end position="380"/>
    </location>
</feature>
<dbReference type="Proteomes" id="UP000263098">
    <property type="component" value="Unassembled WGS sequence"/>
</dbReference>
<feature type="domain" description="Alpha-galactosidase NEW3" evidence="2">
    <location>
        <begin position="160"/>
        <end position="232"/>
    </location>
</feature>
<dbReference type="InterPro" id="IPR018905">
    <property type="entry name" value="A-galactase_NEW3"/>
</dbReference>
<sequence>MTMRINYLNLLLMFLLGSTPFSLYASGDSLKVRGVTLYTPYTKISVPPGESIDYSVDVINKTRSVKNAAIAVRGLPKGWGYEIKSGGWTVNQLSVLPNDQKNFSLKVDVPLQVNKGTYRFYVSADGMYTLPLTVVVSQKGTYQTEFTTDQINMEGSAEATFTFNATLKNRTAEKQLYALTANAPRGWNVAFKPNYKQATSVEVEPNASTNVTIDINPPANIKVGTYRIPVRAANGTTSADLGLEVVIKGSYKMELTTPNGLLSTDVTAGDTRKIELVVNNSGTIDLTDIQLSAAKPADWDVTFQPQKITSLKAGEKAQVLAVVKASKKAIPGDYVVKMEARTPEVNSAAEFRIAVKTPIIWGWLGILIIIAACGGVYYLFRKYGRR</sequence>
<accession>A0A3D2SCR0</accession>
<proteinExistence type="predicted"/>
<name>A0A3D2SCR0_9BACE</name>
<dbReference type="Gene3D" id="2.60.40.10">
    <property type="entry name" value="Immunoglobulins"/>
    <property type="match status" value="2"/>
</dbReference>
<dbReference type="Pfam" id="PF10633">
    <property type="entry name" value="NPCBM_assoc"/>
    <property type="match status" value="2"/>
</dbReference>
<evidence type="ECO:0000313" key="4">
    <source>
        <dbReference type="Proteomes" id="UP000263098"/>
    </source>
</evidence>
<keyword evidence="1" id="KW-1133">Transmembrane helix</keyword>
<dbReference type="PANTHER" id="PTHR39198">
    <property type="entry name" value="HYPOTHETICAL MEMBRANE PROTEIN, CONSERVED"/>
    <property type="match status" value="1"/>
</dbReference>
<evidence type="ECO:0000256" key="1">
    <source>
        <dbReference type="SAM" id="Phobius"/>
    </source>
</evidence>
<protein>
    <recommendedName>
        <fullName evidence="2">Alpha-galactosidase NEW3 domain-containing protein</fullName>
    </recommendedName>
</protein>
<evidence type="ECO:0000313" key="3">
    <source>
        <dbReference type="EMBL" id="HCK23378.1"/>
    </source>
</evidence>
<keyword evidence="1" id="KW-0472">Membrane</keyword>
<gene>
    <name evidence="3" type="ORF">DHW31_01105</name>
</gene>